<dbReference type="AlphaFoldDB" id="A0A3Q8BG44"/>
<evidence type="ECO:0000313" key="1">
    <source>
        <dbReference type="EMBL" id="ASQ41168.1"/>
    </source>
</evidence>
<sequence>MSSLETMLIRIEDDLRDINEKFGILSEKELRMLSRDIKYVFLDNIAKEIKLVFYDHDDTDVVYSEYVYSIAGSVKIKGDMSVEDTDNKNVVFDVFIEFMDDFQKLNSQLRNILLKNTELEWLT</sequence>
<name>A0A3Q8BG44_9BACT</name>
<reference evidence="1" key="1">
    <citation type="submission" date="2016-11" db="EMBL/GenBank/DDBJ databases">
        <title>Region harboring genes involved in magnetosome formation of Candidatus Magnetananas rongchenensis.</title>
        <authorList>
            <person name="Wang M."/>
            <person name="Chen Y.-R."/>
            <person name="Zhang W."/>
            <person name="Pan H."/>
            <person name="Xiao T."/>
            <person name="Wu L.-F."/>
        </authorList>
    </citation>
    <scope>NUCLEOTIDE SEQUENCE</scope>
</reference>
<protein>
    <submittedName>
        <fullName evidence="1">Uncharacterized protein</fullName>
    </submittedName>
</protein>
<dbReference type="EMBL" id="KY084568">
    <property type="protein sequence ID" value="ASQ41168.1"/>
    <property type="molecule type" value="Genomic_DNA"/>
</dbReference>
<accession>A0A3Q8BG44</accession>
<organism evidence="1">
    <name type="scientific">Candidatus Magnetananas rongchengensis</name>
    <dbReference type="NCBI Taxonomy" id="1463558"/>
    <lineage>
        <taxon>Bacteria</taxon>
        <taxon>Pseudomonadati</taxon>
        <taxon>Thermodesulfobacteriota</taxon>
        <taxon>Desulfobacteria</taxon>
        <taxon>Desulfobacterales</taxon>
        <taxon>Desulfobacteraceae</taxon>
        <taxon>Candidatus Magnetananas</taxon>
    </lineage>
</organism>
<proteinExistence type="predicted"/>